<keyword evidence="2" id="KW-1185">Reference proteome</keyword>
<dbReference type="AlphaFoldDB" id="A0A0B7I744"/>
<protein>
    <submittedName>
        <fullName evidence="1">Uncharacterized protein</fullName>
    </submittedName>
</protein>
<dbReference type="EMBL" id="CDOI01000157">
    <property type="protein sequence ID" value="CEN47560.1"/>
    <property type="molecule type" value="Genomic_DNA"/>
</dbReference>
<gene>
    <name evidence="1" type="ORF">CCAND38_450018</name>
</gene>
<accession>A0A0B7I744</accession>
<dbReference type="RefSeq" id="WP_042344632.1">
    <property type="nucleotide sequence ID" value="NZ_CDOI01000157.1"/>
</dbReference>
<reference evidence="1 2" key="1">
    <citation type="submission" date="2015-01" db="EMBL/GenBank/DDBJ databases">
        <authorList>
            <person name="Xiang T."/>
            <person name="Song Y."/>
            <person name="Huang L."/>
            <person name="Wang B."/>
            <person name="Wu P."/>
        </authorList>
    </citation>
    <scope>NUCLEOTIDE SEQUENCE [LARGE SCALE GENOMIC DNA]</scope>
    <source>
        <strain evidence="1 2">CcD38</strain>
    </source>
</reference>
<proteinExistence type="predicted"/>
<organism evidence="1 2">
    <name type="scientific">Capnocytophaga canis</name>
    <dbReference type="NCBI Taxonomy" id="1848903"/>
    <lineage>
        <taxon>Bacteria</taxon>
        <taxon>Pseudomonadati</taxon>
        <taxon>Bacteroidota</taxon>
        <taxon>Flavobacteriia</taxon>
        <taxon>Flavobacteriales</taxon>
        <taxon>Flavobacteriaceae</taxon>
        <taxon>Capnocytophaga</taxon>
    </lineage>
</organism>
<evidence type="ECO:0000313" key="1">
    <source>
        <dbReference type="EMBL" id="CEN47560.1"/>
    </source>
</evidence>
<sequence length="404" mass="47418">MEIKKRRLDKVNIPEEDLGISVAELMQLLNTDIKEELLKELEIEDIKDDFIPIKGAKTLFNSQLAIQNKFVKLDLLSGLHDISVYDGKEFSVNFKNIANLSDLPNVSSKSIVAYPIYSAQRDFFSNLFNMEKYAKTLIENGNKNIIEKNFELLRQECDIRKKYRILYNKSDKKYYLRAIISKDRYYDYNNSVVVVLGLLTLYREMKNSNSNYSLMRCEYNESYIRMFFDTSKTKNIDESVFVKNIVEISNDELKRESFKFHARCTINYSREENSGEIFISSKDIKSKVFSINHSQSPKNAIPVLAQINNLGGIHRQFYDDVLTINKIQNTEQIKFLVRRKIENARNEDVKKYQSEILNELIKTTTKNIVDLLELFNKIQILTSQDIEAGEYLRYVFYEALIDRK</sequence>
<evidence type="ECO:0000313" key="2">
    <source>
        <dbReference type="Proteomes" id="UP000045051"/>
    </source>
</evidence>
<name>A0A0B7I744_9FLAO</name>
<dbReference type="Proteomes" id="UP000045051">
    <property type="component" value="Unassembled WGS sequence"/>
</dbReference>